<dbReference type="EMBL" id="HBJA01149055">
    <property type="protein sequence ID" value="CAE0840036.1"/>
    <property type="molecule type" value="Transcribed_RNA"/>
</dbReference>
<dbReference type="PANTHER" id="PTHR31543">
    <property type="entry name" value="DYNEIN REGULATORY COMPLEX SUBUNIT 4"/>
    <property type="match status" value="1"/>
</dbReference>
<evidence type="ECO:0000256" key="1">
    <source>
        <dbReference type="ARBA" id="ARBA00004230"/>
    </source>
</evidence>
<feature type="region of interest" description="Disordered" evidence="12">
    <location>
        <begin position="1"/>
        <end position="31"/>
    </location>
</feature>
<keyword evidence="4" id="KW-0963">Cytoplasm</keyword>
<evidence type="ECO:0000259" key="13">
    <source>
        <dbReference type="Pfam" id="PF13851"/>
    </source>
</evidence>
<evidence type="ECO:0000313" key="14">
    <source>
        <dbReference type="EMBL" id="CAE0840036.1"/>
    </source>
</evidence>
<dbReference type="GO" id="GO:0048870">
    <property type="term" value="P:cell motility"/>
    <property type="evidence" value="ECO:0007669"/>
    <property type="project" value="InterPro"/>
</dbReference>
<proteinExistence type="inferred from homology"/>
<dbReference type="GO" id="GO:0031267">
    <property type="term" value="F:small GTPase binding"/>
    <property type="evidence" value="ECO:0007669"/>
    <property type="project" value="InterPro"/>
</dbReference>
<evidence type="ECO:0000256" key="4">
    <source>
        <dbReference type="ARBA" id="ARBA00022490"/>
    </source>
</evidence>
<keyword evidence="6" id="KW-0282">Flagellum</keyword>
<comment type="subcellular location">
    <subcellularLocation>
        <location evidence="1">Cell projection</location>
        <location evidence="1">Cilium</location>
        <location evidence="1">Flagellum</location>
    </subcellularLocation>
    <subcellularLocation>
        <location evidence="2">Cytoplasm</location>
        <location evidence="2">Cytoskeleton</location>
    </subcellularLocation>
</comment>
<evidence type="ECO:0000256" key="2">
    <source>
        <dbReference type="ARBA" id="ARBA00004245"/>
    </source>
</evidence>
<organism evidence="14">
    <name type="scientific">Eutreptiella gymnastica</name>
    <dbReference type="NCBI Taxonomy" id="73025"/>
    <lineage>
        <taxon>Eukaryota</taxon>
        <taxon>Discoba</taxon>
        <taxon>Euglenozoa</taxon>
        <taxon>Euglenida</taxon>
        <taxon>Spirocuta</taxon>
        <taxon>Euglenophyceae</taxon>
        <taxon>Eutreptiales</taxon>
        <taxon>Eutreptiaceae</taxon>
        <taxon>Eutreptiella</taxon>
    </lineage>
</organism>
<reference evidence="14" key="1">
    <citation type="submission" date="2021-01" db="EMBL/GenBank/DDBJ databases">
        <authorList>
            <person name="Corre E."/>
            <person name="Pelletier E."/>
            <person name="Niang G."/>
            <person name="Scheremetjew M."/>
            <person name="Finn R."/>
            <person name="Kale V."/>
            <person name="Holt S."/>
            <person name="Cochrane G."/>
            <person name="Meng A."/>
            <person name="Brown T."/>
            <person name="Cohen L."/>
        </authorList>
    </citation>
    <scope>NUCLEOTIDE SEQUENCE</scope>
    <source>
        <strain evidence="14">CCMP1594</strain>
    </source>
</reference>
<dbReference type="Pfam" id="PF13851">
    <property type="entry name" value="GAS"/>
    <property type="match status" value="1"/>
</dbReference>
<evidence type="ECO:0000256" key="7">
    <source>
        <dbReference type="ARBA" id="ARBA00023054"/>
    </source>
</evidence>
<evidence type="ECO:0000256" key="11">
    <source>
        <dbReference type="SAM" id="Coils"/>
    </source>
</evidence>
<evidence type="ECO:0000256" key="12">
    <source>
        <dbReference type="SAM" id="MobiDB-lite"/>
    </source>
</evidence>
<keyword evidence="10" id="KW-0966">Cell projection</keyword>
<comment type="similarity">
    <text evidence="3">Belongs to the DRC4 family.</text>
</comment>
<dbReference type="AlphaFoldDB" id="A0A7S4GKX6"/>
<evidence type="ECO:0000256" key="10">
    <source>
        <dbReference type="ARBA" id="ARBA00023273"/>
    </source>
</evidence>
<keyword evidence="9" id="KW-0206">Cytoskeleton</keyword>
<sequence length="455" mass="54193">MPPKKKGKGGKRRPSTGDGGGGGDGGPMGEDKVDYKQLWMATEALARTKQMRNFFQLERDKINAFWEITKKESENVKAELRNKDREIEEMHERHQVEMKVYKQKVRHLLYEHKVQIAELKTESERALKNKLEEHREKEADLKRDKRDLKKEKDSQELEHDEQIHRMRQDHDKELTLQMQRFERNIKEMQMKYEKRIKNLREEMELKRKAEIDDIERRKTEHIKELMAEHDKAFQDIREYYNDITSNNLELIKNLKEQVSNMKRNEAYNEKLMFEIAQENKRLTEPLTKALKEVNLLRHELANYEKDKQSLKNAKQRLLLLEDQFKTLSWEHEVLQQRYDKIHEERDKLYERYQSMLHELQQKAVFKNVLLSKKMEVLTGQLEKKDAQLGEVLKASNLEPGALGPVERKLEDMLNAKNSTIEEMQLALAEITQQHEAVTNTYESYLHEHGVAGLLP</sequence>
<dbReference type="GO" id="GO:0008017">
    <property type="term" value="F:microtubule binding"/>
    <property type="evidence" value="ECO:0007669"/>
    <property type="project" value="InterPro"/>
</dbReference>
<evidence type="ECO:0000256" key="9">
    <source>
        <dbReference type="ARBA" id="ARBA00023212"/>
    </source>
</evidence>
<keyword evidence="8" id="KW-0969">Cilium</keyword>
<dbReference type="GO" id="GO:0031514">
    <property type="term" value="C:motile cilium"/>
    <property type="evidence" value="ECO:0007669"/>
    <property type="project" value="UniProtKB-SubCell"/>
</dbReference>
<evidence type="ECO:0000256" key="6">
    <source>
        <dbReference type="ARBA" id="ARBA00022846"/>
    </source>
</evidence>
<feature type="compositionally biased region" description="Basic residues" evidence="12">
    <location>
        <begin position="1"/>
        <end position="14"/>
    </location>
</feature>
<feature type="region of interest" description="Disordered" evidence="12">
    <location>
        <begin position="130"/>
        <end position="160"/>
    </location>
</feature>
<accession>A0A7S4GKX6</accession>
<dbReference type="GO" id="GO:0005874">
    <property type="term" value="C:microtubule"/>
    <property type="evidence" value="ECO:0007669"/>
    <property type="project" value="UniProtKB-KW"/>
</dbReference>
<protein>
    <recommendedName>
        <fullName evidence="13">Growth arrest-specific protein 8 domain-containing protein</fullName>
    </recommendedName>
</protein>
<feature type="domain" description="Growth arrest-specific protein 8" evidence="13">
    <location>
        <begin position="224"/>
        <end position="422"/>
    </location>
</feature>
<name>A0A7S4GKX6_9EUGL</name>
<feature type="coiled-coil region" evidence="11">
    <location>
        <begin position="286"/>
        <end position="351"/>
    </location>
</feature>
<dbReference type="PANTHER" id="PTHR31543:SF0">
    <property type="entry name" value="DYNEIN REGULATORY COMPLEX SUBUNIT 4"/>
    <property type="match status" value="1"/>
</dbReference>
<evidence type="ECO:0000256" key="8">
    <source>
        <dbReference type="ARBA" id="ARBA00023069"/>
    </source>
</evidence>
<feature type="compositionally biased region" description="Gly residues" evidence="12">
    <location>
        <begin position="17"/>
        <end position="28"/>
    </location>
</feature>
<dbReference type="GO" id="GO:0005794">
    <property type="term" value="C:Golgi apparatus"/>
    <property type="evidence" value="ECO:0007669"/>
    <property type="project" value="TreeGrafter"/>
</dbReference>
<feature type="coiled-coil region" evidence="11">
    <location>
        <begin position="413"/>
        <end position="440"/>
    </location>
</feature>
<evidence type="ECO:0000256" key="5">
    <source>
        <dbReference type="ARBA" id="ARBA00022701"/>
    </source>
</evidence>
<dbReference type="InterPro" id="IPR025593">
    <property type="entry name" value="GAS8_dom"/>
</dbReference>
<keyword evidence="5" id="KW-0493">Microtubule</keyword>
<keyword evidence="7 11" id="KW-0175">Coiled coil</keyword>
<evidence type="ECO:0000256" key="3">
    <source>
        <dbReference type="ARBA" id="ARBA00009859"/>
    </source>
</evidence>
<gene>
    <name evidence="14" type="ORF">EGYM00163_LOCUS51170</name>
</gene>
<dbReference type="InterPro" id="IPR039308">
    <property type="entry name" value="GAS8"/>
</dbReference>